<dbReference type="Gene3D" id="3.30.530.20">
    <property type="match status" value="1"/>
</dbReference>
<dbReference type="CDD" id="cd07812">
    <property type="entry name" value="SRPBCC"/>
    <property type="match status" value="1"/>
</dbReference>
<comment type="caution">
    <text evidence="1">The sequence shown here is derived from an EMBL/GenBank/DDBJ whole genome shotgun (WGS) entry which is preliminary data.</text>
</comment>
<evidence type="ECO:0008006" key="3">
    <source>
        <dbReference type="Google" id="ProtNLM"/>
    </source>
</evidence>
<proteinExistence type="predicted"/>
<dbReference type="Proteomes" id="UP000662200">
    <property type="component" value="Unassembled WGS sequence"/>
</dbReference>
<dbReference type="InterPro" id="IPR019587">
    <property type="entry name" value="Polyketide_cyclase/dehydratase"/>
</dbReference>
<accession>A0A8J3BGT5</accession>
<reference evidence="1" key="2">
    <citation type="submission" date="2020-09" db="EMBL/GenBank/DDBJ databases">
        <authorList>
            <person name="Sun Q."/>
            <person name="Ohkuma M."/>
        </authorList>
    </citation>
    <scope>NUCLEOTIDE SEQUENCE</scope>
    <source>
        <strain evidence="1">JCM 3091</strain>
    </source>
</reference>
<gene>
    <name evidence="1" type="ORF">GCM10010124_11050</name>
</gene>
<dbReference type="InterPro" id="IPR023393">
    <property type="entry name" value="START-like_dom_sf"/>
</dbReference>
<keyword evidence="2" id="KW-1185">Reference proteome</keyword>
<protein>
    <recommendedName>
        <fullName evidence="3">SRPBCC family protein</fullName>
    </recommendedName>
</protein>
<dbReference type="Pfam" id="PF10604">
    <property type="entry name" value="Polyketide_cyc2"/>
    <property type="match status" value="1"/>
</dbReference>
<dbReference type="EMBL" id="BMQC01000003">
    <property type="protein sequence ID" value="GGK20208.1"/>
    <property type="molecule type" value="Genomic_DNA"/>
</dbReference>
<dbReference type="RefSeq" id="WP_189113105.1">
    <property type="nucleotide sequence ID" value="NZ_BMQC01000003.1"/>
</dbReference>
<evidence type="ECO:0000313" key="2">
    <source>
        <dbReference type="Proteomes" id="UP000662200"/>
    </source>
</evidence>
<sequence>MRDLTGFAVECDALIHTTPDRLWALVTDIALPARFSPELQSVAWLDGAAPEPVPGARFTGLNRNPRIGEWRTTCQVVESREPRYFGWAVLDFEGPFVKRGAPTGEPLVIWHFDLAPEGSAVRLRHGMRLTGGYSGLHAAVAAAPERTEEIVRWRAASLREGIAQTLAGVKALAEPAPAR</sequence>
<reference evidence="1" key="1">
    <citation type="journal article" date="2014" name="Int. J. Syst. Evol. Microbiol.">
        <title>Complete genome sequence of Corynebacterium casei LMG S-19264T (=DSM 44701T), isolated from a smear-ripened cheese.</title>
        <authorList>
            <consortium name="US DOE Joint Genome Institute (JGI-PGF)"/>
            <person name="Walter F."/>
            <person name="Albersmeier A."/>
            <person name="Kalinowski J."/>
            <person name="Ruckert C."/>
        </authorList>
    </citation>
    <scope>NUCLEOTIDE SEQUENCE</scope>
    <source>
        <strain evidence="1">JCM 3091</strain>
    </source>
</reference>
<dbReference type="SUPFAM" id="SSF55961">
    <property type="entry name" value="Bet v1-like"/>
    <property type="match status" value="1"/>
</dbReference>
<name>A0A8J3BGT5_9ACTN</name>
<dbReference type="AlphaFoldDB" id="A0A8J3BGT5"/>
<organism evidence="1 2">
    <name type="scientific">Pilimelia terevasa</name>
    <dbReference type="NCBI Taxonomy" id="53372"/>
    <lineage>
        <taxon>Bacteria</taxon>
        <taxon>Bacillati</taxon>
        <taxon>Actinomycetota</taxon>
        <taxon>Actinomycetes</taxon>
        <taxon>Micromonosporales</taxon>
        <taxon>Micromonosporaceae</taxon>
        <taxon>Pilimelia</taxon>
    </lineage>
</organism>
<evidence type="ECO:0000313" key="1">
    <source>
        <dbReference type="EMBL" id="GGK20208.1"/>
    </source>
</evidence>